<dbReference type="Proteomes" id="UP000835052">
    <property type="component" value="Unassembled WGS sequence"/>
</dbReference>
<dbReference type="GO" id="GO:0016887">
    <property type="term" value="F:ATP hydrolysis activity"/>
    <property type="evidence" value="ECO:0007669"/>
    <property type="project" value="InterPro"/>
</dbReference>
<keyword evidence="9 12" id="KW-0472">Membrane</keyword>
<dbReference type="PANTHER" id="PTHR24223">
    <property type="entry name" value="ATP-BINDING CASSETTE SUB-FAMILY C"/>
    <property type="match status" value="1"/>
</dbReference>
<feature type="transmembrane region" description="Helical" evidence="12">
    <location>
        <begin position="837"/>
        <end position="861"/>
    </location>
</feature>
<feature type="transmembrane region" description="Helical" evidence="12">
    <location>
        <begin position="286"/>
        <end position="304"/>
    </location>
</feature>
<evidence type="ECO:0000256" key="12">
    <source>
        <dbReference type="SAM" id="Phobius"/>
    </source>
</evidence>
<keyword evidence="4 12" id="KW-0812">Transmembrane</keyword>
<feature type="transmembrane region" description="Helical" evidence="12">
    <location>
        <begin position="183"/>
        <end position="203"/>
    </location>
</feature>
<evidence type="ECO:0000256" key="6">
    <source>
        <dbReference type="ARBA" id="ARBA00022741"/>
    </source>
</evidence>
<feature type="compositionally biased region" description="Acidic residues" evidence="11">
    <location>
        <begin position="1400"/>
        <end position="1409"/>
    </location>
</feature>
<feature type="transmembrane region" description="Helical" evidence="12">
    <location>
        <begin position="1022"/>
        <end position="1045"/>
    </location>
</feature>
<dbReference type="InterPro" id="IPR017871">
    <property type="entry name" value="ABC_transporter-like_CS"/>
</dbReference>
<evidence type="ECO:0000256" key="11">
    <source>
        <dbReference type="SAM" id="MobiDB-lite"/>
    </source>
</evidence>
<dbReference type="CDD" id="cd18592">
    <property type="entry name" value="ABC_6TM_MRP5_8_9_D1"/>
    <property type="match status" value="1"/>
</dbReference>
<comment type="subcellular location">
    <subcellularLocation>
        <location evidence="1">Endomembrane system</location>
        <topology evidence="1">Multi-pass membrane protein</topology>
    </subcellularLocation>
</comment>
<feature type="transmembrane region" description="Helical" evidence="12">
    <location>
        <begin position="141"/>
        <end position="163"/>
    </location>
</feature>
<keyword evidence="8 12" id="KW-1133">Transmembrane helix</keyword>
<keyword evidence="5" id="KW-0677">Repeat</keyword>
<feature type="region of interest" description="Disordered" evidence="11">
    <location>
        <begin position="1356"/>
        <end position="1409"/>
    </location>
</feature>
<dbReference type="Gene3D" id="1.20.1560.10">
    <property type="entry name" value="ABC transporter type 1, transmembrane domain"/>
    <property type="match status" value="2"/>
</dbReference>
<evidence type="ECO:0000256" key="3">
    <source>
        <dbReference type="ARBA" id="ARBA00022448"/>
    </source>
</evidence>
<dbReference type="SMART" id="SM00382">
    <property type="entry name" value="AAA"/>
    <property type="match status" value="2"/>
</dbReference>
<feature type="compositionally biased region" description="Low complexity" evidence="11">
    <location>
        <begin position="1357"/>
        <end position="1370"/>
    </location>
</feature>
<evidence type="ECO:0000313" key="16">
    <source>
        <dbReference type="Proteomes" id="UP000835052"/>
    </source>
</evidence>
<dbReference type="PROSITE" id="PS50893">
    <property type="entry name" value="ABC_TRANSPORTER_2"/>
    <property type="match status" value="2"/>
</dbReference>
<dbReference type="Pfam" id="PF00005">
    <property type="entry name" value="ABC_tran"/>
    <property type="match status" value="2"/>
</dbReference>
<evidence type="ECO:0000256" key="5">
    <source>
        <dbReference type="ARBA" id="ARBA00022737"/>
    </source>
</evidence>
<dbReference type="InterPro" id="IPR036640">
    <property type="entry name" value="ABC1_TM_sf"/>
</dbReference>
<dbReference type="PANTHER" id="PTHR24223:SF447">
    <property type="entry name" value="MULTIDRUG RESISTANCE-ASSOCIATED PROTEIN 5"/>
    <property type="match status" value="1"/>
</dbReference>
<evidence type="ECO:0000256" key="8">
    <source>
        <dbReference type="ARBA" id="ARBA00022989"/>
    </source>
</evidence>
<dbReference type="PROSITE" id="PS50929">
    <property type="entry name" value="ABC_TM1F"/>
    <property type="match status" value="2"/>
</dbReference>
<feature type="domain" description="ABC transmembrane type-1" evidence="14">
    <location>
        <begin position="782"/>
        <end position="1079"/>
    </location>
</feature>
<dbReference type="InterPro" id="IPR027417">
    <property type="entry name" value="P-loop_NTPase"/>
</dbReference>
<feature type="domain" description="ABC transmembrane type-1" evidence="14">
    <location>
        <begin position="146"/>
        <end position="427"/>
    </location>
</feature>
<feature type="transmembrane region" description="Helical" evidence="12">
    <location>
        <begin position="369"/>
        <end position="390"/>
    </location>
</feature>
<keyword evidence="10" id="KW-0325">Glycoprotein</keyword>
<dbReference type="GO" id="GO:0005524">
    <property type="term" value="F:ATP binding"/>
    <property type="evidence" value="ECO:0007669"/>
    <property type="project" value="UniProtKB-KW"/>
</dbReference>
<evidence type="ECO:0000313" key="15">
    <source>
        <dbReference type="EMBL" id="CAD6187498.1"/>
    </source>
</evidence>
<keyword evidence="16" id="KW-1185">Reference proteome</keyword>
<sequence>MPKGAEGVNLDPSQGTGVYERVVYSKNMDQERMLRYSDDHVDKGVNRYTPALRNMIPFRSASPTAPTGRARIDEAGLFSFVTYSWVFQYLLSALRGKVDRDQVWICSFYDSCGLNMAREKKANPSKPSLFKVIYRFIFTRLWTSCAVFLFCLIFGFIGPTCFIRRLIAFAEQPLRDGDDNVNYLYGMGMVLSIVLVEVARVLMYGATWAVSYRTGIRVRGAVLALLYKQVLEAKDLCGKPSSEIVNIFANDGQRLFDAITFAPLVIVGPLVLFGGIGYLLAVIGPWSLLGIAIFFVFDAIQYMLGKTMVRCRSLAVEKTESRINLMGEIIRFIRVIKVNSWEDIFSRKIDEMRHSEKINIRKSGYAQSLAIACGPVVPVVAAILTFLGVVLSGNDLLASDAFSAITVFFVMLFGIRMIPYGSRYMAEAVVAIRRIEIFLKLERWEQITSYQGQPSVPVVSRNAVFSYLPVQEQTPTPTETDPINTANPVFNIHFGDLQVKKGEHVAVCGGVGSGKSALLKALSGHMFLVSGELDIDWSNVGYVTQTPWIMNGTVQDNVLFGEKMSSERYYKVIESSQLSKDLHTLATGDRTEIGERGATLSGGQKARVSLARTLFANRAVYLLDDILASLDQSVADKIFEDAICDFLGKKTVLMVTNNTKLLPRFDRVLFVENGRIVADGTHEDLITVEDNYRAFVESCEQEHGAYDTDDFDTTNFLPHAATLDEEFEKIGAPAAHDSSENIVQSSERDKLVSDEEDFGLAAMSWKVYKSYVVAAGSWGVWLCLFAGFVINISASIFSTYWLSRWLKKGHQEEYTEVNGTTQLLSSGSLADSPDTSFYASVYGVSLVVLFLSGLFKAVVFVKVSLNAATKLHNSMFTSLIRGATSFFDSTPSGRILNRFSKDMDEIDVKLPFTAEVFLQNMITCLGFLMVIAWVFPWFLVACFPLLGIFVLFVSCFRAGIRNLKRSENISRSPLFDHVSSSLEGLAAIHSLHQSQRYMDNLKKHLDANSGAVFMFQSAMRWLAVWLDLLVVAMTAVVALLIVLLTGKVSPADAGMAIAFAVQMSGIFQFAVRTQTELEAKMTSVERVSYYAQNIDPEDSFETQKGVSIPMDWPSQGQINFQEVKLRYRPKLPLALNDISFQIAPGEKIGIIGRTGSGKSSLASLLCRLYPLTWGRIFIDGVDTKTVGLNRLRRALAVIPQDPSLFAGTVRFNLDPRNEFSDSDLWSALEKTYLKDAITALDKKLEAEVNSGGENFSVGERQLFCMTRALLSKAKIVILDEATASLDVNTDKLIQKVISDVFSNCTVLTIAHRLDNVKKMDRVLFLENGKMIEFTTPDLLFKKGLSELKSFVDTAEGSNDSSSAVVVNDSDGQSSPEVIGSEARESGDEESVVVIEKESSSDAEIELIEH</sequence>
<feature type="transmembrane region" description="Helical" evidence="12">
    <location>
        <begin position="258"/>
        <end position="280"/>
    </location>
</feature>
<dbReference type="InterPro" id="IPR003439">
    <property type="entry name" value="ABC_transporter-like_ATP-bd"/>
</dbReference>
<dbReference type="SUPFAM" id="SSF90123">
    <property type="entry name" value="ABC transporter transmembrane region"/>
    <property type="match status" value="2"/>
</dbReference>
<dbReference type="Gene3D" id="3.40.50.300">
    <property type="entry name" value="P-loop containing nucleotide triphosphate hydrolases"/>
    <property type="match status" value="2"/>
</dbReference>
<gene>
    <name evidence="15" type="ORF">CAUJ_LOCUS3417</name>
</gene>
<keyword evidence="7" id="KW-0067">ATP-binding</keyword>
<comment type="similarity">
    <text evidence="2">Belongs to the ABC transporter superfamily. ABCC family. Conjugate transporter (TC 3.A.1.208) subfamily.</text>
</comment>
<dbReference type="FunFam" id="3.40.50.300:FF:000163">
    <property type="entry name" value="Multidrug resistance-associated protein member 4"/>
    <property type="match status" value="1"/>
</dbReference>
<keyword evidence="3" id="KW-0813">Transport</keyword>
<evidence type="ECO:0000256" key="7">
    <source>
        <dbReference type="ARBA" id="ARBA00022840"/>
    </source>
</evidence>
<dbReference type="GO" id="GO:0016020">
    <property type="term" value="C:membrane"/>
    <property type="evidence" value="ECO:0007669"/>
    <property type="project" value="InterPro"/>
</dbReference>
<dbReference type="FunFam" id="3.40.50.300:FF:000997">
    <property type="entry name" value="Multidrug resistance-associated protein 1"/>
    <property type="match status" value="1"/>
</dbReference>
<dbReference type="SUPFAM" id="SSF52540">
    <property type="entry name" value="P-loop containing nucleoside triphosphate hydrolases"/>
    <property type="match status" value="2"/>
</dbReference>
<dbReference type="GO" id="GO:0012505">
    <property type="term" value="C:endomembrane system"/>
    <property type="evidence" value="ECO:0007669"/>
    <property type="project" value="UniProtKB-SubCell"/>
</dbReference>
<dbReference type="FunFam" id="1.20.1560.10:FF:000015">
    <property type="entry name" value="multidrug resistance-associated protein 5 isoform X1"/>
    <property type="match status" value="1"/>
</dbReference>
<feature type="transmembrane region" description="Helical" evidence="12">
    <location>
        <begin position="937"/>
        <end position="956"/>
    </location>
</feature>
<dbReference type="Pfam" id="PF00664">
    <property type="entry name" value="ABC_membrane"/>
    <property type="match status" value="2"/>
</dbReference>
<dbReference type="CDD" id="cd03244">
    <property type="entry name" value="ABCC_MRP_domain2"/>
    <property type="match status" value="1"/>
</dbReference>
<protein>
    <submittedName>
        <fullName evidence="15">Uncharacterized protein</fullName>
    </submittedName>
</protein>
<reference evidence="15" key="1">
    <citation type="submission" date="2020-10" db="EMBL/GenBank/DDBJ databases">
        <authorList>
            <person name="Kikuchi T."/>
        </authorList>
    </citation>
    <scope>NUCLEOTIDE SEQUENCE</scope>
    <source>
        <strain evidence="15">NKZ352</strain>
    </source>
</reference>
<feature type="transmembrane region" description="Helical" evidence="12">
    <location>
        <begin position="771"/>
        <end position="797"/>
    </location>
</feature>
<evidence type="ECO:0000256" key="2">
    <source>
        <dbReference type="ARBA" id="ARBA00009726"/>
    </source>
</evidence>
<dbReference type="FunFam" id="1.20.1560.10:FF:000162">
    <property type="entry name" value="Predicted protein"/>
    <property type="match status" value="1"/>
</dbReference>
<feature type="transmembrane region" description="Helical" evidence="12">
    <location>
        <begin position="1051"/>
        <end position="1071"/>
    </location>
</feature>
<evidence type="ECO:0000259" key="13">
    <source>
        <dbReference type="PROSITE" id="PS50893"/>
    </source>
</evidence>
<comment type="caution">
    <text evidence="15">The sequence shown here is derived from an EMBL/GenBank/DDBJ whole genome shotgun (WGS) entry which is preliminary data.</text>
</comment>
<evidence type="ECO:0000256" key="9">
    <source>
        <dbReference type="ARBA" id="ARBA00023136"/>
    </source>
</evidence>
<feature type="transmembrane region" description="Helical" evidence="12">
    <location>
        <begin position="396"/>
        <end position="415"/>
    </location>
</feature>
<dbReference type="EMBL" id="CAJGYM010000006">
    <property type="protein sequence ID" value="CAD6187498.1"/>
    <property type="molecule type" value="Genomic_DNA"/>
</dbReference>
<evidence type="ECO:0000256" key="1">
    <source>
        <dbReference type="ARBA" id="ARBA00004127"/>
    </source>
</evidence>
<dbReference type="InterPro" id="IPR011527">
    <property type="entry name" value="ABC1_TM_dom"/>
</dbReference>
<accession>A0A8S1GYG2</accession>
<keyword evidence="6" id="KW-0547">Nucleotide-binding</keyword>
<dbReference type="InterPro" id="IPR003593">
    <property type="entry name" value="AAA+_ATPase"/>
</dbReference>
<evidence type="ECO:0000259" key="14">
    <source>
        <dbReference type="PROSITE" id="PS50929"/>
    </source>
</evidence>
<dbReference type="GO" id="GO:0140359">
    <property type="term" value="F:ABC-type transporter activity"/>
    <property type="evidence" value="ECO:0007669"/>
    <property type="project" value="InterPro"/>
</dbReference>
<feature type="transmembrane region" description="Helical" evidence="12">
    <location>
        <begin position="910"/>
        <end position="931"/>
    </location>
</feature>
<dbReference type="InterPro" id="IPR050173">
    <property type="entry name" value="ABC_transporter_C-like"/>
</dbReference>
<evidence type="ECO:0000256" key="4">
    <source>
        <dbReference type="ARBA" id="ARBA00022692"/>
    </source>
</evidence>
<feature type="domain" description="ABC transporter" evidence="13">
    <location>
        <begin position="470"/>
        <end position="698"/>
    </location>
</feature>
<evidence type="ECO:0000256" key="10">
    <source>
        <dbReference type="ARBA" id="ARBA00023180"/>
    </source>
</evidence>
<dbReference type="CDD" id="cd18599">
    <property type="entry name" value="ABC_6TM_MRP5_8_9_D2"/>
    <property type="match status" value="1"/>
</dbReference>
<feature type="domain" description="ABC transporter" evidence="13">
    <location>
        <begin position="1118"/>
        <end position="1352"/>
    </location>
</feature>
<dbReference type="PROSITE" id="PS00211">
    <property type="entry name" value="ABC_TRANSPORTER_1"/>
    <property type="match status" value="1"/>
</dbReference>
<dbReference type="CDD" id="cd03250">
    <property type="entry name" value="ABCC_MRP_domain1"/>
    <property type="match status" value="1"/>
</dbReference>
<name>A0A8S1GYG2_9PELO</name>
<organism evidence="15 16">
    <name type="scientific">Caenorhabditis auriculariae</name>
    <dbReference type="NCBI Taxonomy" id="2777116"/>
    <lineage>
        <taxon>Eukaryota</taxon>
        <taxon>Metazoa</taxon>
        <taxon>Ecdysozoa</taxon>
        <taxon>Nematoda</taxon>
        <taxon>Chromadorea</taxon>
        <taxon>Rhabditida</taxon>
        <taxon>Rhabditina</taxon>
        <taxon>Rhabditomorpha</taxon>
        <taxon>Rhabditoidea</taxon>
        <taxon>Rhabditidae</taxon>
        <taxon>Peloderinae</taxon>
        <taxon>Caenorhabditis</taxon>
    </lineage>
</organism>
<dbReference type="OrthoDB" id="6500128at2759"/>
<proteinExistence type="inferred from homology"/>